<sequence>MSAPRIELPPFQFAPIVYPSIGRAILESSLTVGRTVLVTGLGLGLLIGFAMLIAFALTTGAGALGFQAG</sequence>
<organism evidence="2 3">
    <name type="scientific">Actinoplanes sichuanensis</name>
    <dbReference type="NCBI Taxonomy" id="512349"/>
    <lineage>
        <taxon>Bacteria</taxon>
        <taxon>Bacillati</taxon>
        <taxon>Actinomycetota</taxon>
        <taxon>Actinomycetes</taxon>
        <taxon>Micromonosporales</taxon>
        <taxon>Micromonosporaceae</taxon>
        <taxon>Actinoplanes</taxon>
    </lineage>
</organism>
<proteinExistence type="predicted"/>
<evidence type="ECO:0000313" key="2">
    <source>
        <dbReference type="EMBL" id="MFD1370512.1"/>
    </source>
</evidence>
<keyword evidence="1" id="KW-1133">Transmembrane helix</keyword>
<dbReference type="RefSeq" id="WP_317793717.1">
    <property type="nucleotide sequence ID" value="NZ_AP028461.1"/>
</dbReference>
<comment type="caution">
    <text evidence="2">The sequence shown here is derived from an EMBL/GenBank/DDBJ whole genome shotgun (WGS) entry which is preliminary data.</text>
</comment>
<gene>
    <name evidence="2" type="ORF">ACFQ5G_34695</name>
</gene>
<dbReference type="Proteomes" id="UP001597183">
    <property type="component" value="Unassembled WGS sequence"/>
</dbReference>
<evidence type="ECO:0000313" key="3">
    <source>
        <dbReference type="Proteomes" id="UP001597183"/>
    </source>
</evidence>
<keyword evidence="1" id="KW-0812">Transmembrane</keyword>
<keyword evidence="1" id="KW-0472">Membrane</keyword>
<reference evidence="3" key="1">
    <citation type="journal article" date="2019" name="Int. J. Syst. Evol. Microbiol.">
        <title>The Global Catalogue of Microorganisms (GCM) 10K type strain sequencing project: providing services to taxonomists for standard genome sequencing and annotation.</title>
        <authorList>
            <consortium name="The Broad Institute Genomics Platform"/>
            <consortium name="The Broad Institute Genome Sequencing Center for Infectious Disease"/>
            <person name="Wu L."/>
            <person name="Ma J."/>
        </authorList>
    </citation>
    <scope>NUCLEOTIDE SEQUENCE [LARGE SCALE GENOMIC DNA]</scope>
    <source>
        <strain evidence="3">CCM 7526</strain>
    </source>
</reference>
<feature type="transmembrane region" description="Helical" evidence="1">
    <location>
        <begin position="36"/>
        <end position="66"/>
    </location>
</feature>
<keyword evidence="3" id="KW-1185">Reference proteome</keyword>
<evidence type="ECO:0000256" key="1">
    <source>
        <dbReference type="SAM" id="Phobius"/>
    </source>
</evidence>
<name>A0ABW4AKM8_9ACTN</name>
<accession>A0ABW4AKM8</accession>
<protein>
    <submittedName>
        <fullName evidence="2">Uncharacterized protein</fullName>
    </submittedName>
</protein>
<dbReference type="EMBL" id="JBHTMK010000044">
    <property type="protein sequence ID" value="MFD1370512.1"/>
    <property type="molecule type" value="Genomic_DNA"/>
</dbReference>